<dbReference type="SUPFAM" id="SSF57850">
    <property type="entry name" value="RING/U-box"/>
    <property type="match status" value="1"/>
</dbReference>
<dbReference type="Pfam" id="PF13765">
    <property type="entry name" value="PRY"/>
    <property type="match status" value="1"/>
</dbReference>
<dbReference type="InterPro" id="IPR058030">
    <property type="entry name" value="TRIM8/14/16/25/29/45/65_CC"/>
</dbReference>
<dbReference type="Gene3D" id="3.30.160.60">
    <property type="entry name" value="Classic Zinc Finger"/>
    <property type="match status" value="1"/>
</dbReference>
<keyword evidence="4" id="KW-0862">Zinc</keyword>
<feature type="coiled-coil region" evidence="7">
    <location>
        <begin position="211"/>
        <end position="238"/>
    </location>
</feature>
<dbReference type="Gene3D" id="4.10.830.40">
    <property type="match status" value="1"/>
</dbReference>
<reference evidence="10" key="1">
    <citation type="submission" date="2025-08" db="UniProtKB">
        <authorList>
            <consortium name="Ensembl"/>
        </authorList>
    </citation>
    <scope>IDENTIFICATION</scope>
</reference>
<dbReference type="SMART" id="SM00589">
    <property type="entry name" value="PRY"/>
    <property type="match status" value="1"/>
</dbReference>
<dbReference type="Ensembl" id="ENSCCRT00010086523.1">
    <property type="protein sequence ID" value="ENSCCRP00010077954.1"/>
    <property type="gene ID" value="ENSCCRG00010034080.1"/>
</dbReference>
<dbReference type="Pfam" id="PF25600">
    <property type="entry name" value="TRIM_CC"/>
    <property type="match status" value="1"/>
</dbReference>
<dbReference type="Gene3D" id="2.60.120.920">
    <property type="match status" value="1"/>
</dbReference>
<keyword evidence="3 6" id="KW-0863">Zinc-finger</keyword>
<dbReference type="PROSITE" id="PS50188">
    <property type="entry name" value="B302_SPRY"/>
    <property type="match status" value="1"/>
</dbReference>
<dbReference type="InterPro" id="IPR006574">
    <property type="entry name" value="PRY"/>
</dbReference>
<dbReference type="InterPro" id="IPR013083">
    <property type="entry name" value="Znf_RING/FYVE/PHD"/>
</dbReference>
<evidence type="ECO:0000259" key="8">
    <source>
        <dbReference type="PROSITE" id="PS50089"/>
    </source>
</evidence>
<dbReference type="SMART" id="SM00184">
    <property type="entry name" value="RING"/>
    <property type="match status" value="1"/>
</dbReference>
<dbReference type="InterPro" id="IPR027370">
    <property type="entry name" value="Znf-RING_euk"/>
</dbReference>
<feature type="domain" description="RING-type" evidence="8">
    <location>
        <begin position="16"/>
        <end position="56"/>
    </location>
</feature>
<dbReference type="SMART" id="SM00449">
    <property type="entry name" value="SPRY"/>
    <property type="match status" value="1"/>
</dbReference>
<dbReference type="GO" id="GO:0005737">
    <property type="term" value="C:cytoplasm"/>
    <property type="evidence" value="ECO:0007669"/>
    <property type="project" value="UniProtKB-ARBA"/>
</dbReference>
<sequence>MLFLHPGMSSFSELKCSICLDVFTDPVSTPCGHNFCKTCLNKCWDNNQTCSCPYCKETFKQRPDLKINTTLREIVDHYKKKSPEKKSVTFSEVLCDFCEERKLKALKSCLVCQSSYCETHLQPHFKVAGLKKHKLMDPVSNLEDYICQKHERPLELFCRDEQTCVCLSCAERNTEKEKAARVELFTDLICSIERCQTEVLEMIELRQKATEKQDQELIEELEEEITELETRNTELEQLSHTEDHLHLLQVMDVSLDPDTAHPNLVLSDDGKQVRHGDTEQKLPDKLQRFDTWKFYFEVQVQGKTDWTLGVVRESTDRKGKITLNPEDGCWTVNLKKGNEYFASADPFTSLCLSETRQRVGVFVDYEEGLVSFYDVESSSLIYSFTGQPFTDKLYPYFSPGFNNGGQNSAPLIITPVNKNTLIYDFHLTFISIFVVYTTVLQGT</sequence>
<protein>
    <submittedName>
        <fullName evidence="10">Uncharacterized protein</fullName>
    </submittedName>
</protein>
<dbReference type="InterPro" id="IPR001841">
    <property type="entry name" value="Znf_RING"/>
</dbReference>
<dbReference type="InterPro" id="IPR017907">
    <property type="entry name" value="Znf_RING_CS"/>
</dbReference>
<dbReference type="PROSITE" id="PS50089">
    <property type="entry name" value="ZF_RING_2"/>
    <property type="match status" value="1"/>
</dbReference>
<dbReference type="CDD" id="cd13733">
    <property type="entry name" value="SPRY_PRY_C-I_1"/>
    <property type="match status" value="1"/>
</dbReference>
<evidence type="ECO:0000259" key="9">
    <source>
        <dbReference type="PROSITE" id="PS50188"/>
    </source>
</evidence>
<accession>A0A8C1MKY0</accession>
<keyword evidence="11" id="KW-1185">Reference proteome</keyword>
<dbReference type="Proteomes" id="UP000694427">
    <property type="component" value="Unplaced"/>
</dbReference>
<dbReference type="PROSITE" id="PS00518">
    <property type="entry name" value="ZF_RING_1"/>
    <property type="match status" value="1"/>
</dbReference>
<dbReference type="SUPFAM" id="SSF49899">
    <property type="entry name" value="Concanavalin A-like lectins/glucanases"/>
    <property type="match status" value="1"/>
</dbReference>
<dbReference type="PANTHER" id="PTHR25465:SF32">
    <property type="entry name" value="BLOODTHIRSTY-RELATED GENE FAMILY, MEMBER 16 ISOFORM X1-RELATED"/>
    <property type="match status" value="1"/>
</dbReference>
<dbReference type="InterPro" id="IPR003879">
    <property type="entry name" value="Butyrophylin_SPRY"/>
</dbReference>
<dbReference type="CDD" id="cd19802">
    <property type="entry name" value="Bbox1_TRIM8-like"/>
    <property type="match status" value="1"/>
</dbReference>
<dbReference type="PRINTS" id="PR01407">
    <property type="entry name" value="BUTYPHLNCDUF"/>
</dbReference>
<dbReference type="PANTHER" id="PTHR25465">
    <property type="entry name" value="B-BOX DOMAIN CONTAINING"/>
    <property type="match status" value="1"/>
</dbReference>
<keyword evidence="7" id="KW-0175">Coiled coil</keyword>
<dbReference type="InterPro" id="IPR043136">
    <property type="entry name" value="B30.2/SPRY_sf"/>
</dbReference>
<dbReference type="InterPro" id="IPR013320">
    <property type="entry name" value="ConA-like_dom_sf"/>
</dbReference>
<dbReference type="Gene3D" id="3.30.40.10">
    <property type="entry name" value="Zinc/RING finger domain, C3HC4 (zinc finger)"/>
    <property type="match status" value="1"/>
</dbReference>
<name>A0A8C1MKY0_CYPCA</name>
<evidence type="ECO:0000256" key="4">
    <source>
        <dbReference type="ARBA" id="ARBA00022833"/>
    </source>
</evidence>
<evidence type="ECO:0000256" key="6">
    <source>
        <dbReference type="PROSITE-ProRule" id="PRU00175"/>
    </source>
</evidence>
<dbReference type="GO" id="GO:0008270">
    <property type="term" value="F:zinc ion binding"/>
    <property type="evidence" value="ECO:0007669"/>
    <property type="project" value="UniProtKB-KW"/>
</dbReference>
<dbReference type="AlphaFoldDB" id="A0A8C1MKY0"/>
<keyword evidence="5" id="KW-0391">Immunity</keyword>
<evidence type="ECO:0000256" key="7">
    <source>
        <dbReference type="SAM" id="Coils"/>
    </source>
</evidence>
<dbReference type="SUPFAM" id="SSF57845">
    <property type="entry name" value="B-box zinc-binding domain"/>
    <property type="match status" value="1"/>
</dbReference>
<evidence type="ECO:0000256" key="3">
    <source>
        <dbReference type="ARBA" id="ARBA00022771"/>
    </source>
</evidence>
<evidence type="ECO:0000256" key="2">
    <source>
        <dbReference type="ARBA" id="ARBA00022723"/>
    </source>
</evidence>
<keyword evidence="1" id="KW-0399">Innate immunity</keyword>
<dbReference type="Pfam" id="PF13445">
    <property type="entry name" value="zf-RING_UBOX"/>
    <property type="match status" value="1"/>
</dbReference>
<dbReference type="Pfam" id="PF00622">
    <property type="entry name" value="SPRY"/>
    <property type="match status" value="1"/>
</dbReference>
<evidence type="ECO:0000313" key="10">
    <source>
        <dbReference type="Ensembl" id="ENSCCRP00010077954.1"/>
    </source>
</evidence>
<evidence type="ECO:0000256" key="5">
    <source>
        <dbReference type="ARBA" id="ARBA00022859"/>
    </source>
</evidence>
<evidence type="ECO:0000313" key="11">
    <source>
        <dbReference type="Proteomes" id="UP000694427"/>
    </source>
</evidence>
<keyword evidence="2" id="KW-0479">Metal-binding</keyword>
<dbReference type="GO" id="GO:0045087">
    <property type="term" value="P:innate immune response"/>
    <property type="evidence" value="ECO:0007669"/>
    <property type="project" value="UniProtKB-KW"/>
</dbReference>
<proteinExistence type="predicted"/>
<dbReference type="InterPro" id="IPR003877">
    <property type="entry name" value="SPRY_dom"/>
</dbReference>
<dbReference type="InterPro" id="IPR051051">
    <property type="entry name" value="E3_ubiq-ligase_TRIM/RNF"/>
</dbReference>
<reference evidence="10" key="2">
    <citation type="submission" date="2025-09" db="UniProtKB">
        <authorList>
            <consortium name="Ensembl"/>
        </authorList>
    </citation>
    <scope>IDENTIFICATION</scope>
</reference>
<evidence type="ECO:0000256" key="1">
    <source>
        <dbReference type="ARBA" id="ARBA00022588"/>
    </source>
</evidence>
<feature type="domain" description="B30.2/SPRY" evidence="9">
    <location>
        <begin position="233"/>
        <end position="416"/>
    </location>
</feature>
<dbReference type="InterPro" id="IPR001870">
    <property type="entry name" value="B30.2/SPRY"/>
</dbReference>
<organism evidence="10 11">
    <name type="scientific">Cyprinus carpio</name>
    <name type="common">Common carp</name>
    <dbReference type="NCBI Taxonomy" id="7962"/>
    <lineage>
        <taxon>Eukaryota</taxon>
        <taxon>Metazoa</taxon>
        <taxon>Chordata</taxon>
        <taxon>Craniata</taxon>
        <taxon>Vertebrata</taxon>
        <taxon>Euteleostomi</taxon>
        <taxon>Actinopterygii</taxon>
        <taxon>Neopterygii</taxon>
        <taxon>Teleostei</taxon>
        <taxon>Ostariophysi</taxon>
        <taxon>Cypriniformes</taxon>
        <taxon>Cyprinidae</taxon>
        <taxon>Cyprininae</taxon>
        <taxon>Cyprinus</taxon>
    </lineage>
</organism>